<dbReference type="Gene3D" id="3.30.70.2700">
    <property type="match status" value="1"/>
</dbReference>
<gene>
    <name evidence="3" type="ORF">H7U22_19290</name>
</gene>
<dbReference type="InterPro" id="IPR023753">
    <property type="entry name" value="FAD/NAD-binding_dom"/>
</dbReference>
<evidence type="ECO:0000313" key="4">
    <source>
        <dbReference type="Proteomes" id="UP000652755"/>
    </source>
</evidence>
<dbReference type="PIRSF" id="PIRSF038984">
    <property type="entry name" value="FAD_binding_protein"/>
    <property type="match status" value="1"/>
</dbReference>
<keyword evidence="4" id="KW-1185">Reference proteome</keyword>
<dbReference type="RefSeq" id="WP_187072991.1">
    <property type="nucleotide sequence ID" value="NZ_JACRYL010000022.1"/>
</dbReference>
<dbReference type="SUPFAM" id="SSF51905">
    <property type="entry name" value="FAD/NAD(P)-binding domain"/>
    <property type="match status" value="1"/>
</dbReference>
<dbReference type="InterPro" id="IPR028348">
    <property type="entry name" value="FAD-binding_protein"/>
</dbReference>
<feature type="domain" description="FAD-dependent protein C-terminal" evidence="2">
    <location>
        <begin position="268"/>
        <end position="461"/>
    </location>
</feature>
<dbReference type="EMBL" id="JACRYL010000022">
    <property type="protein sequence ID" value="MBC6112573.1"/>
    <property type="molecule type" value="Genomic_DNA"/>
</dbReference>
<dbReference type="InterPro" id="IPR036188">
    <property type="entry name" value="FAD/NAD-bd_sf"/>
</dbReference>
<feature type="domain" description="FAD/NAD(P)-binding" evidence="1">
    <location>
        <begin position="83"/>
        <end position="253"/>
    </location>
</feature>
<sequence>MQKEIEITLLPNQVEETEVINQKLAEALKLPENRIKGYEILKRSIDARSRKVIFRLQVKVFIDEEQVLEIQNVKYQNVSNGKPVLIIGAGPAGLFAALQCIENGLKPIIIERGKDVKQRRRDLAAINKEGVVNTESNYCYGEGGAGTYSDGKLYTRSNKRGDINKVLQVFVSHGAEQDILVDARPHIGTNKLPQIITSIKDTILNAGGEVMFDSQMTDILIDFGKIKGIEINFEDKLYADHIILATGHSARDVYELLNKKNILIEAKPFALGVRIEHPQEIIDSAQYHCDIRSEFLPPAYYSLVEQVGPRGVFSFCMCPGGIIAPCATGENEIVVNGWSPSKRNNPFANSGTVVQVTLDDVQGYDPLRMLNFQSEIEKLAFEAGGGNLVAPAQRMMDFVNNKLSIDLPKNSYLPGTKSVMLDNILPNFVSESLRAALPLFGKKIRGYYTNEAILVGVESRTSSPVRIPRDKETFQHPQVSGLYPCAEGAGYAGGIVSAAIDGINCANAILATS</sequence>
<accession>A0ABR7KX38</accession>
<dbReference type="Proteomes" id="UP000652755">
    <property type="component" value="Unassembled WGS sequence"/>
</dbReference>
<organism evidence="3 4">
    <name type="scientific">Pedobacter fastidiosus</name>
    <dbReference type="NCBI Taxonomy" id="2765361"/>
    <lineage>
        <taxon>Bacteria</taxon>
        <taxon>Pseudomonadati</taxon>
        <taxon>Bacteroidota</taxon>
        <taxon>Sphingobacteriia</taxon>
        <taxon>Sphingobacteriales</taxon>
        <taxon>Sphingobacteriaceae</taxon>
        <taxon>Pedobacter</taxon>
    </lineage>
</organism>
<reference evidence="3 4" key="1">
    <citation type="submission" date="2020-08" db="EMBL/GenBank/DDBJ databases">
        <authorList>
            <person name="Sun Q."/>
            <person name="Inoue M."/>
        </authorList>
    </citation>
    <scope>NUCLEOTIDE SEQUENCE [LARGE SCALE GENOMIC DNA]</scope>
    <source>
        <strain evidence="3 4">CCM 8938</strain>
    </source>
</reference>
<dbReference type="PANTHER" id="PTHR42842">
    <property type="entry name" value="FAD/NAD(P)-BINDING OXIDOREDUCTASE"/>
    <property type="match status" value="1"/>
</dbReference>
<dbReference type="InterPro" id="IPR049516">
    <property type="entry name" value="FAD-depend_C"/>
</dbReference>
<name>A0ABR7KX38_9SPHI</name>
<proteinExistence type="predicted"/>
<dbReference type="Pfam" id="PF07992">
    <property type="entry name" value="Pyr_redox_2"/>
    <property type="match status" value="1"/>
</dbReference>
<dbReference type="Pfam" id="PF21688">
    <property type="entry name" value="FAD-depend_C"/>
    <property type="match status" value="1"/>
</dbReference>
<evidence type="ECO:0000259" key="2">
    <source>
        <dbReference type="Pfam" id="PF21688"/>
    </source>
</evidence>
<dbReference type="PANTHER" id="PTHR42842:SF3">
    <property type="entry name" value="FAD_NAD(P)-BINDING OXIDOREDUCTASE FAMILY PROTEIN"/>
    <property type="match status" value="1"/>
</dbReference>
<dbReference type="Gene3D" id="3.50.50.60">
    <property type="entry name" value="FAD/NAD(P)-binding domain"/>
    <property type="match status" value="2"/>
</dbReference>
<dbReference type="PRINTS" id="PR00411">
    <property type="entry name" value="PNDRDTASEI"/>
</dbReference>
<evidence type="ECO:0000259" key="1">
    <source>
        <dbReference type="Pfam" id="PF07992"/>
    </source>
</evidence>
<protein>
    <submittedName>
        <fullName evidence="3">NAD(P)/FAD-dependent oxidoreductase</fullName>
    </submittedName>
</protein>
<comment type="caution">
    <text evidence="3">The sequence shown here is derived from an EMBL/GenBank/DDBJ whole genome shotgun (WGS) entry which is preliminary data.</text>
</comment>
<evidence type="ECO:0000313" key="3">
    <source>
        <dbReference type="EMBL" id="MBC6112573.1"/>
    </source>
</evidence>
<dbReference type="PRINTS" id="PR00368">
    <property type="entry name" value="FADPNR"/>
</dbReference>